<dbReference type="InterPro" id="IPR041487">
    <property type="entry name" value="HEPN/Toprim-NTD1"/>
</dbReference>
<feature type="domain" description="HEPN/Toprim N-terminal" evidence="1">
    <location>
        <begin position="143"/>
        <end position="189"/>
    </location>
</feature>
<feature type="domain" description="HEPN/Toprim N-terminal" evidence="1">
    <location>
        <begin position="1"/>
        <end position="75"/>
    </location>
</feature>
<comment type="caution">
    <text evidence="2">The sequence shown here is derived from an EMBL/GenBank/DDBJ whole genome shotgun (WGS) entry which is preliminary data.</text>
</comment>
<proteinExistence type="predicted"/>
<accession>A0ABT2BE96</accession>
<evidence type="ECO:0000313" key="3">
    <source>
        <dbReference type="Proteomes" id="UP001205861"/>
    </source>
</evidence>
<dbReference type="Proteomes" id="UP001205861">
    <property type="component" value="Unassembled WGS sequence"/>
</dbReference>
<dbReference type="RefSeq" id="WP_258854515.1">
    <property type="nucleotide sequence ID" value="NZ_JANUGV010000001.1"/>
</dbReference>
<evidence type="ECO:0000259" key="1">
    <source>
        <dbReference type="Pfam" id="PF18871"/>
    </source>
</evidence>
<protein>
    <submittedName>
        <fullName evidence="2">HEPN/Toprim-associated domain-containing protein</fullName>
    </submittedName>
</protein>
<gene>
    <name evidence="2" type="ORF">NX773_00855</name>
</gene>
<evidence type="ECO:0000313" key="2">
    <source>
        <dbReference type="EMBL" id="MCS0606712.1"/>
    </source>
</evidence>
<sequence length="388" mass="44083">MGSYSGLMLGPLTVTESKNEFVSYHNEFFLAEDLVVSPLYGQTEPEEHYERPLRLVVKRLELMGFTLARAREEYVRPNPYSFDDPLPLTFDQVMDILRTVNIAEIKNEYPEQPACGQFVPADIQPILREVLPPGRFEATHWDLLALLENFSPESTLRVLAESPANLDLPVIWFFNDVVQGGWTERENIQHGISEPAEYLLVTEGSSDAKILRRAFDVLRPDISDFFRFVDMADGYPFSGTGNLLNFAKGLVSIRIQNNVVFVFDNDAEGVACMKKCNALSLPPNMKMMKLPDIEEFRQFRTVGPQGDQLADINGRGASIECYLDLPADAAVRWSSYNEALAVYQGALMEKDRFKREFLDLDGFQESYNYEKLNRVLDEIVAICTRSTV</sequence>
<dbReference type="EMBL" id="JANUGV010000001">
    <property type="protein sequence ID" value="MCS0606712.1"/>
    <property type="molecule type" value="Genomic_DNA"/>
</dbReference>
<keyword evidence="3" id="KW-1185">Reference proteome</keyword>
<organism evidence="2 3">
    <name type="scientific">Massilia solisilvae</name>
    <dbReference type="NCBI Taxonomy" id="1811225"/>
    <lineage>
        <taxon>Bacteria</taxon>
        <taxon>Pseudomonadati</taxon>
        <taxon>Pseudomonadota</taxon>
        <taxon>Betaproteobacteria</taxon>
        <taxon>Burkholderiales</taxon>
        <taxon>Oxalobacteraceae</taxon>
        <taxon>Telluria group</taxon>
        <taxon>Massilia</taxon>
    </lineage>
</organism>
<reference evidence="2 3" key="1">
    <citation type="submission" date="2022-08" db="EMBL/GenBank/DDBJ databases">
        <title>Reclassification of Massilia species as members of the genera Telluria, Duganella, Pseudoduganella, Mokoshia gen. nov. and Zemynaea gen. nov. using orthogonal and non-orthogonal genome-based approaches.</title>
        <authorList>
            <person name="Bowman J.P."/>
        </authorList>
    </citation>
    <scope>NUCLEOTIDE SEQUENCE [LARGE SCALE GENOMIC DNA]</scope>
    <source>
        <strain evidence="2 3">JCM 31607</strain>
    </source>
</reference>
<name>A0ABT2BE96_9BURK</name>
<dbReference type="Pfam" id="PF18871">
    <property type="entry name" value="HEPN_Toprim_N"/>
    <property type="match status" value="2"/>
</dbReference>